<evidence type="ECO:0000256" key="1">
    <source>
        <dbReference type="SAM" id="Phobius"/>
    </source>
</evidence>
<sequence length="95" mass="11501">MSLFSRRKPRGFNHRYIYYDERRERLRAIEERARRELGIEAPEEFRPEHLRGVFSGSTRHLRRAREREASGRPRMHVAVLVFLLIVLLALVRYIL</sequence>
<gene>
    <name evidence="2" type="ORF">H6B30_02135</name>
</gene>
<keyword evidence="1" id="KW-0812">Transmembrane</keyword>
<evidence type="ECO:0000313" key="2">
    <source>
        <dbReference type="EMBL" id="MBM6660562.1"/>
    </source>
</evidence>
<keyword evidence="1" id="KW-1133">Transmembrane helix</keyword>
<dbReference type="RefSeq" id="WP_205107411.1">
    <property type="nucleotide sequence ID" value="NZ_JACJJL010000002.1"/>
</dbReference>
<protein>
    <submittedName>
        <fullName evidence="2">Uncharacterized protein</fullName>
    </submittedName>
</protein>
<organism evidence="2 3">
    <name type="scientific">Marseilla massiliensis</name>
    <dbReference type="NCBI Taxonomy" id="1841864"/>
    <lineage>
        <taxon>Bacteria</taxon>
        <taxon>Pseudomonadati</taxon>
        <taxon>Bacteroidota</taxon>
        <taxon>Bacteroidia</taxon>
        <taxon>Bacteroidales</taxon>
        <taxon>Prevotellaceae</taxon>
        <taxon>Marseilla</taxon>
    </lineage>
</organism>
<feature type="transmembrane region" description="Helical" evidence="1">
    <location>
        <begin position="75"/>
        <end position="94"/>
    </location>
</feature>
<proteinExistence type="predicted"/>
<dbReference type="AlphaFoldDB" id="A0A938WKT5"/>
<reference evidence="2 3" key="1">
    <citation type="journal article" date="2021" name="Sci. Rep.">
        <title>The distribution of antibiotic resistance genes in chicken gut microbiota commensals.</title>
        <authorList>
            <person name="Juricova H."/>
            <person name="Matiasovicova J."/>
            <person name="Kubasova T."/>
            <person name="Cejkova D."/>
            <person name="Rychlik I."/>
        </authorList>
    </citation>
    <scope>NUCLEOTIDE SEQUENCE [LARGE SCALE GENOMIC DNA]</scope>
    <source>
        <strain evidence="2 3">An819</strain>
    </source>
</reference>
<dbReference type="EMBL" id="JACJJL010000002">
    <property type="protein sequence ID" value="MBM6660562.1"/>
    <property type="molecule type" value="Genomic_DNA"/>
</dbReference>
<comment type="caution">
    <text evidence="2">The sequence shown here is derived from an EMBL/GenBank/DDBJ whole genome shotgun (WGS) entry which is preliminary data.</text>
</comment>
<keyword evidence="1" id="KW-0472">Membrane</keyword>
<name>A0A938WKT5_9BACT</name>
<evidence type="ECO:0000313" key="3">
    <source>
        <dbReference type="Proteomes" id="UP000764045"/>
    </source>
</evidence>
<accession>A0A938WKT5</accession>
<keyword evidence="3" id="KW-1185">Reference proteome</keyword>
<dbReference type="Proteomes" id="UP000764045">
    <property type="component" value="Unassembled WGS sequence"/>
</dbReference>